<feature type="compositionally biased region" description="Basic and acidic residues" evidence="1">
    <location>
        <begin position="193"/>
        <end position="206"/>
    </location>
</feature>
<keyword evidence="2" id="KW-0472">Membrane</keyword>
<accession>A0A6P0HBI7</accession>
<feature type="transmembrane region" description="Helical" evidence="2">
    <location>
        <begin position="81"/>
        <end position="99"/>
    </location>
</feature>
<name>A0A6P0HBI7_9ACTN</name>
<gene>
    <name evidence="4" type="ORF">G3R41_15070</name>
    <name evidence="3" type="ORF">GCU67_14420</name>
</gene>
<evidence type="ECO:0000256" key="1">
    <source>
        <dbReference type="SAM" id="MobiDB-lite"/>
    </source>
</evidence>
<sequence length="206" mass="22124">MTQLLLYAADLVAVGVLTFGVYFPRHRRRDLLAAFLGVNVGVLAVAAALSTSSVGAGLGLGLFGVLSIIRLRSTELAQHEVAFYFAALALGLLGGLGSGTAQSEWLIPVLMALIVTVMWASGHPRLFRRHRHTVLVVDRAFTDEAALTAHLEGLLGARVHQVTVQRVDLVDDTTLVDVRYELADPPTRPGTADLHERLSADAGVRR</sequence>
<reference evidence="3 5" key="1">
    <citation type="submission" date="2020-01" db="EMBL/GenBank/DDBJ databases">
        <title>the WGS Modestobacter muralis CPCC 204518.</title>
        <authorList>
            <person name="Jiang Z."/>
        </authorList>
    </citation>
    <scope>NUCLEOTIDE SEQUENCE [LARGE SCALE GENOMIC DNA]</scope>
    <source>
        <strain evidence="3 5">DSM 100205</strain>
    </source>
</reference>
<dbReference type="AlphaFoldDB" id="A0A6P0HBI7"/>
<evidence type="ECO:0000256" key="2">
    <source>
        <dbReference type="SAM" id="Phobius"/>
    </source>
</evidence>
<evidence type="ECO:0000313" key="6">
    <source>
        <dbReference type="Proteomes" id="UP000471152"/>
    </source>
</evidence>
<evidence type="ECO:0000313" key="3">
    <source>
        <dbReference type="EMBL" id="NEK95348.1"/>
    </source>
</evidence>
<feature type="transmembrane region" description="Helical" evidence="2">
    <location>
        <begin position="54"/>
        <end position="69"/>
    </location>
</feature>
<reference evidence="4 6" key="2">
    <citation type="submission" date="2020-02" db="EMBL/GenBank/DDBJ databases">
        <title>The WGS of Modestobacter muralis DSM 100205.</title>
        <authorList>
            <person name="Jiang Z."/>
        </authorList>
    </citation>
    <scope>NUCLEOTIDE SEQUENCE [LARGE SCALE GENOMIC DNA]</scope>
    <source>
        <strain evidence="4 6">DSM 100205</strain>
    </source>
</reference>
<dbReference type="InterPro" id="IPR032531">
    <property type="entry name" value="DUF4956"/>
</dbReference>
<keyword evidence="5" id="KW-1185">Reference proteome</keyword>
<dbReference type="EMBL" id="JAAGWH010000040">
    <property type="protein sequence ID" value="NEK95348.1"/>
    <property type="molecule type" value="Genomic_DNA"/>
</dbReference>
<feature type="transmembrane region" description="Helical" evidence="2">
    <location>
        <begin position="105"/>
        <end position="122"/>
    </location>
</feature>
<dbReference type="Pfam" id="PF16316">
    <property type="entry name" value="DUF4956"/>
    <property type="match status" value="1"/>
</dbReference>
<organism evidence="4 6">
    <name type="scientific">Modestobacter muralis</name>
    <dbReference type="NCBI Taxonomy" id="1608614"/>
    <lineage>
        <taxon>Bacteria</taxon>
        <taxon>Bacillati</taxon>
        <taxon>Actinomycetota</taxon>
        <taxon>Actinomycetes</taxon>
        <taxon>Geodermatophilales</taxon>
        <taxon>Geodermatophilaceae</taxon>
        <taxon>Modestobacter</taxon>
    </lineage>
</organism>
<feature type="transmembrane region" description="Helical" evidence="2">
    <location>
        <begin position="31"/>
        <end position="48"/>
    </location>
</feature>
<keyword evidence="2" id="KW-1133">Transmembrane helix</keyword>
<feature type="transmembrane region" description="Helical" evidence="2">
    <location>
        <begin position="6"/>
        <end position="24"/>
    </location>
</feature>
<protein>
    <submittedName>
        <fullName evidence="4">DUF4956 domain-containing protein</fullName>
    </submittedName>
</protein>
<comment type="caution">
    <text evidence="4">The sequence shown here is derived from an EMBL/GenBank/DDBJ whole genome shotgun (WGS) entry which is preliminary data.</text>
</comment>
<dbReference type="Proteomes" id="UP000468828">
    <property type="component" value="Unassembled WGS sequence"/>
</dbReference>
<keyword evidence="2" id="KW-0812">Transmembrane</keyword>
<feature type="region of interest" description="Disordered" evidence="1">
    <location>
        <begin position="187"/>
        <end position="206"/>
    </location>
</feature>
<proteinExistence type="predicted"/>
<dbReference type="Proteomes" id="UP000471152">
    <property type="component" value="Unassembled WGS sequence"/>
</dbReference>
<dbReference type="RefSeq" id="WP_163611911.1">
    <property type="nucleotide sequence ID" value="NZ_JAAGWB010000042.1"/>
</dbReference>
<evidence type="ECO:0000313" key="4">
    <source>
        <dbReference type="EMBL" id="NEN52236.1"/>
    </source>
</evidence>
<dbReference type="EMBL" id="JAAGWB010000042">
    <property type="protein sequence ID" value="NEN52236.1"/>
    <property type="molecule type" value="Genomic_DNA"/>
</dbReference>
<evidence type="ECO:0000313" key="5">
    <source>
        <dbReference type="Proteomes" id="UP000468828"/>
    </source>
</evidence>